<accession>A0A927CJH7</accession>
<dbReference type="GO" id="GO:0005737">
    <property type="term" value="C:cytoplasm"/>
    <property type="evidence" value="ECO:0007669"/>
    <property type="project" value="TreeGrafter"/>
</dbReference>
<evidence type="ECO:0000313" key="3">
    <source>
        <dbReference type="Proteomes" id="UP000632125"/>
    </source>
</evidence>
<dbReference type="InterPro" id="IPR011009">
    <property type="entry name" value="Kinase-like_dom_sf"/>
</dbReference>
<dbReference type="Pfam" id="PF01636">
    <property type="entry name" value="APH"/>
    <property type="match status" value="1"/>
</dbReference>
<sequence length="292" mass="33736">MSIEAIIHEIPQLSQDFVSIERLSGGLCNETYKVRTKHDAYVLRVNGKQNEYLNLTRRSEVEVMKKASRIGMSPSVIAGDQPERYVVTAFVEGRMPVQEDLRDPAIRVKIMERLKQIHRMEGNGRQCSPYQLIDGYLRGAERLRVKHPAGLGRFLRLAEEIAHRRGGDKAYNGRFCHNDSFLCNMIYTGSDLQVIDWELSGRGDVFFDLAIIPFSSRFAEAEEKAWLKLYFGHYEDEQYAILQDMKMMNMLREVAWGLLYSGLNKASGAHDFDYYTHAEYALERLEQGLYFL</sequence>
<organism evidence="2 3">
    <name type="scientific">Paenibacillus arenilitoris</name>
    <dbReference type="NCBI Taxonomy" id="2772299"/>
    <lineage>
        <taxon>Bacteria</taxon>
        <taxon>Bacillati</taxon>
        <taxon>Bacillota</taxon>
        <taxon>Bacilli</taxon>
        <taxon>Bacillales</taxon>
        <taxon>Paenibacillaceae</taxon>
        <taxon>Paenibacillus</taxon>
    </lineage>
</organism>
<dbReference type="EMBL" id="JACXIY010000010">
    <property type="protein sequence ID" value="MBD2868605.1"/>
    <property type="molecule type" value="Genomic_DNA"/>
</dbReference>
<comment type="caution">
    <text evidence="2">The sequence shown here is derived from an EMBL/GenBank/DDBJ whole genome shotgun (WGS) entry which is preliminary data.</text>
</comment>
<name>A0A927CJH7_9BACL</name>
<dbReference type="AlphaFoldDB" id="A0A927CJH7"/>
<reference evidence="2" key="1">
    <citation type="submission" date="2020-09" db="EMBL/GenBank/DDBJ databases">
        <title>A novel bacterium of genus Paenibacillus, isolated from South China Sea.</title>
        <authorList>
            <person name="Huang H."/>
            <person name="Mo K."/>
            <person name="Hu Y."/>
        </authorList>
    </citation>
    <scope>NUCLEOTIDE SEQUENCE</scope>
    <source>
        <strain evidence="2">IB182493</strain>
    </source>
</reference>
<dbReference type="GO" id="GO:0004305">
    <property type="term" value="F:ethanolamine kinase activity"/>
    <property type="evidence" value="ECO:0007669"/>
    <property type="project" value="TreeGrafter"/>
</dbReference>
<protein>
    <submittedName>
        <fullName evidence="2">Phosphotransferase</fullName>
    </submittedName>
</protein>
<dbReference type="Gene3D" id="3.90.1200.10">
    <property type="match status" value="1"/>
</dbReference>
<evidence type="ECO:0000313" key="2">
    <source>
        <dbReference type="EMBL" id="MBD2868605.1"/>
    </source>
</evidence>
<gene>
    <name evidence="2" type="ORF">IDH41_08445</name>
</gene>
<dbReference type="Gene3D" id="3.30.200.20">
    <property type="entry name" value="Phosphorylase Kinase, domain 1"/>
    <property type="match status" value="1"/>
</dbReference>
<feature type="domain" description="Aminoglycoside phosphotransferase" evidence="1">
    <location>
        <begin position="20"/>
        <end position="235"/>
    </location>
</feature>
<keyword evidence="3" id="KW-1185">Reference proteome</keyword>
<dbReference type="GO" id="GO:0006646">
    <property type="term" value="P:phosphatidylethanolamine biosynthetic process"/>
    <property type="evidence" value="ECO:0007669"/>
    <property type="project" value="TreeGrafter"/>
</dbReference>
<evidence type="ECO:0000259" key="1">
    <source>
        <dbReference type="Pfam" id="PF01636"/>
    </source>
</evidence>
<dbReference type="Proteomes" id="UP000632125">
    <property type="component" value="Unassembled WGS sequence"/>
</dbReference>
<proteinExistence type="predicted"/>
<dbReference type="PANTHER" id="PTHR22603:SF66">
    <property type="entry name" value="ETHANOLAMINE KINASE"/>
    <property type="match status" value="1"/>
</dbReference>
<dbReference type="RefSeq" id="WP_190860001.1">
    <property type="nucleotide sequence ID" value="NZ_JACXIY010000010.1"/>
</dbReference>
<dbReference type="SUPFAM" id="SSF56112">
    <property type="entry name" value="Protein kinase-like (PK-like)"/>
    <property type="match status" value="1"/>
</dbReference>
<dbReference type="PANTHER" id="PTHR22603">
    <property type="entry name" value="CHOLINE/ETHANOALAMINE KINASE"/>
    <property type="match status" value="1"/>
</dbReference>
<dbReference type="InterPro" id="IPR002575">
    <property type="entry name" value="Aminoglycoside_PTrfase"/>
</dbReference>